<sequence>MPPRKKQKTVHSAHSDSAAEVGQAGNPNTEPSSSTTVPSWKGTKHRRASMEKFIDGPVDIVVEVLALLDPRDLFTLVRTSSVFRNFLLSKCRHQLWKTVIANATGLPPQPSFLSEPAFVHLLYSNHCHNCGTTARHAITEWFKRACPKCIPEVMDYSYHGSSEAYICSKTDLNRYLRQLRNIKKNPDQRKREKAYQAIIKEWTQRLWRRQKHSASLKEWFEKEERNRIVALGDKKAQRFTEIVKRLRESEWAEEIELLSDEELEEMSKLPVVRRSSKLTKGEWSNVLVVLDEFLKKRRDRRLLGEHQVAVRARLGELEKAILEHYVQLPRTPAMNIRPIYIEFAHMEKCKALANAPAEQTVTSDDFLKILPGLHKEWHTSAKTQLVKALKKHLQSLRVTITGAAMRDPLNLAIAVFVCRDHPFTCMRYPAVLAHPCGYTSEHDVWEDRDSLPTWENIYTTTARRLYVDEDDDDEVDGREPFALSKVVGVEDSYVCKVLKPMCAIVRALGLDPANATVADLEACGARLRCGTCVSEGKPDVVYGWEAALSHFQEFSRKHSKWTWKQVHGAELDKVRKLEAARDARPLDYRRGTWACSLCVDWDGSGGEINAHLLNQHRLKSVDKCVRKGTIYVHPAKNNALMRLPVVLAKS</sequence>
<protein>
    <submittedName>
        <fullName evidence="3">Thioredoxin 1 (Trx-1)</fullName>
    </submittedName>
</protein>
<dbReference type="InterPro" id="IPR001810">
    <property type="entry name" value="F-box_dom"/>
</dbReference>
<proteinExistence type="predicted"/>
<feature type="compositionally biased region" description="Basic residues" evidence="1">
    <location>
        <begin position="1"/>
        <end position="11"/>
    </location>
</feature>
<feature type="compositionally biased region" description="Polar residues" evidence="1">
    <location>
        <begin position="25"/>
        <end position="38"/>
    </location>
</feature>
<dbReference type="InterPro" id="IPR036047">
    <property type="entry name" value="F-box-like_dom_sf"/>
</dbReference>
<evidence type="ECO:0000259" key="2">
    <source>
        <dbReference type="PROSITE" id="PS50181"/>
    </source>
</evidence>
<name>A0A5K1K6Y4_9APHY</name>
<gene>
    <name evidence="3" type="primary">P0AA28</name>
</gene>
<dbReference type="SUPFAM" id="SSF81383">
    <property type="entry name" value="F-box domain"/>
    <property type="match status" value="1"/>
</dbReference>
<evidence type="ECO:0000256" key="1">
    <source>
        <dbReference type="SAM" id="MobiDB-lite"/>
    </source>
</evidence>
<feature type="domain" description="F-box" evidence="2">
    <location>
        <begin position="50"/>
        <end position="99"/>
    </location>
</feature>
<organism evidence="3">
    <name type="scientific">Ganoderma boninense</name>
    <dbReference type="NCBI Taxonomy" id="34458"/>
    <lineage>
        <taxon>Eukaryota</taxon>
        <taxon>Fungi</taxon>
        <taxon>Dikarya</taxon>
        <taxon>Basidiomycota</taxon>
        <taxon>Agaricomycotina</taxon>
        <taxon>Agaricomycetes</taxon>
        <taxon>Polyporales</taxon>
        <taxon>Polyporaceae</taxon>
        <taxon>Ganoderma</taxon>
    </lineage>
</organism>
<dbReference type="EMBL" id="LR730048">
    <property type="protein sequence ID" value="VWP02239.1"/>
    <property type="molecule type" value="Genomic_DNA"/>
</dbReference>
<dbReference type="PROSITE" id="PS50181">
    <property type="entry name" value="FBOX"/>
    <property type="match status" value="1"/>
</dbReference>
<reference evidence="3" key="1">
    <citation type="submission" date="2019-10" db="EMBL/GenBank/DDBJ databases">
        <authorList>
            <person name="Nor Muhammad N."/>
        </authorList>
    </citation>
    <scope>NUCLEOTIDE SEQUENCE</scope>
</reference>
<feature type="region of interest" description="Disordered" evidence="1">
    <location>
        <begin position="1"/>
        <end position="42"/>
    </location>
</feature>
<accession>A0A5K1K6Y4</accession>
<dbReference type="AlphaFoldDB" id="A0A5K1K6Y4"/>
<evidence type="ECO:0000313" key="3">
    <source>
        <dbReference type="EMBL" id="VWP02239.1"/>
    </source>
</evidence>